<dbReference type="Proteomes" id="UP000694865">
    <property type="component" value="Unplaced"/>
</dbReference>
<reference evidence="4" key="1">
    <citation type="submission" date="2025-08" db="UniProtKB">
        <authorList>
            <consortium name="RefSeq"/>
        </authorList>
    </citation>
    <scope>IDENTIFICATION</scope>
    <source>
        <tissue evidence="4">Testes</tissue>
    </source>
</reference>
<protein>
    <submittedName>
        <fullName evidence="4">F-box only protein 28-like</fullName>
    </submittedName>
</protein>
<feature type="region of interest" description="Disordered" evidence="2">
    <location>
        <begin position="271"/>
        <end position="306"/>
    </location>
</feature>
<feature type="compositionally biased region" description="Basic residues" evidence="2">
    <location>
        <begin position="290"/>
        <end position="306"/>
    </location>
</feature>
<dbReference type="RefSeq" id="XP_002735191.1">
    <property type="nucleotide sequence ID" value="XM_002735145.2"/>
</dbReference>
<keyword evidence="3" id="KW-1185">Reference proteome</keyword>
<accession>A0ABM0GQP4</accession>
<evidence type="ECO:0000313" key="3">
    <source>
        <dbReference type="Proteomes" id="UP000694865"/>
    </source>
</evidence>
<keyword evidence="1" id="KW-0175">Coiled coil</keyword>
<organism evidence="3 4">
    <name type="scientific">Saccoglossus kowalevskii</name>
    <name type="common">Acorn worm</name>
    <dbReference type="NCBI Taxonomy" id="10224"/>
    <lineage>
        <taxon>Eukaryota</taxon>
        <taxon>Metazoa</taxon>
        <taxon>Hemichordata</taxon>
        <taxon>Enteropneusta</taxon>
        <taxon>Harrimaniidae</taxon>
        <taxon>Saccoglossus</taxon>
    </lineage>
</organism>
<name>A0ABM0GQP4_SACKO</name>
<gene>
    <name evidence="4" type="primary">LOC100379059</name>
</gene>
<proteinExistence type="predicted"/>
<evidence type="ECO:0000313" key="4">
    <source>
        <dbReference type="RefSeq" id="XP_002735191.1"/>
    </source>
</evidence>
<evidence type="ECO:0000256" key="2">
    <source>
        <dbReference type="SAM" id="MobiDB-lite"/>
    </source>
</evidence>
<dbReference type="PANTHER" id="PTHR13252:SF9">
    <property type="entry name" value="F-BOX ONLY PROTEIN 28"/>
    <property type="match status" value="1"/>
</dbReference>
<feature type="coiled-coil region" evidence="1">
    <location>
        <begin position="189"/>
        <end position="253"/>
    </location>
</feature>
<dbReference type="GeneID" id="100379059"/>
<dbReference type="PANTHER" id="PTHR13252">
    <property type="entry name" value="F-BOX ONLY PROTEIN 28"/>
    <property type="match status" value="1"/>
</dbReference>
<evidence type="ECO:0000256" key="1">
    <source>
        <dbReference type="SAM" id="Coils"/>
    </source>
</evidence>
<dbReference type="InterPro" id="IPR039719">
    <property type="entry name" value="FBXO28"/>
</dbReference>
<sequence>MEVSKIFDELCQELLNHGYSKVDRYHSSFQKELKSRLPRRESERRNHPLARHCDILAAIETRLSLLGMTFMKYVDMKLCCFIPGKVLDEIMHLINYIRKTPNPPRAHELLQELRDISSMAMEYFDEKIVPTLRRNMPHPSEYIITNPSMGISSGSAACSSGVVAARRQDLIKLQAQLKVSINNLLHFRKEFLEHKKELLEHKKKNSDQEKRIQKQEQVITDLNNKICVQDRKLNEMNRKFVDYDQKFEDLTAEIGKLTRISTERLPGPLKRKRKCVDLDEGEQSSDKPIKLRTSRPREKKQKHSSN</sequence>